<dbReference type="InterPro" id="IPR027417">
    <property type="entry name" value="P-loop_NTPase"/>
</dbReference>
<gene>
    <name evidence="7" type="ORF">SAY87_017479</name>
</gene>
<dbReference type="PANTHER" id="PTHR47969">
    <property type="entry name" value="CHROMOSOME-ASSOCIATED KINESIN KIF4A-RELATED"/>
    <property type="match status" value="1"/>
</dbReference>
<reference evidence="7 8" key="1">
    <citation type="journal article" date="2023" name="Hortic Res">
        <title>Pangenome of water caltrop reveals structural variations and asymmetric subgenome divergence after allopolyploidization.</title>
        <authorList>
            <person name="Zhang X."/>
            <person name="Chen Y."/>
            <person name="Wang L."/>
            <person name="Yuan Y."/>
            <person name="Fang M."/>
            <person name="Shi L."/>
            <person name="Lu R."/>
            <person name="Comes H.P."/>
            <person name="Ma Y."/>
            <person name="Chen Y."/>
            <person name="Huang G."/>
            <person name="Zhou Y."/>
            <person name="Zheng Z."/>
            <person name="Qiu Y."/>
        </authorList>
    </citation>
    <scope>NUCLEOTIDE SEQUENCE [LARGE SCALE GENOMIC DNA]</scope>
    <source>
        <tissue evidence="7">Roots</tissue>
    </source>
</reference>
<keyword evidence="4" id="KW-0067">ATP-binding</keyword>
<dbReference type="SUPFAM" id="SSF52540">
    <property type="entry name" value="P-loop containing nucleoside triphosphate hydrolases"/>
    <property type="match status" value="1"/>
</dbReference>
<dbReference type="Gene3D" id="3.40.850.10">
    <property type="entry name" value="Kinesin motor domain"/>
    <property type="match status" value="1"/>
</dbReference>
<dbReference type="EMBL" id="JAXIOK010000002">
    <property type="protein sequence ID" value="KAK4777292.1"/>
    <property type="molecule type" value="Genomic_DNA"/>
</dbReference>
<dbReference type="GO" id="GO:0003777">
    <property type="term" value="F:microtubule motor activity"/>
    <property type="evidence" value="ECO:0007669"/>
    <property type="project" value="InterPro"/>
</dbReference>
<dbReference type="GO" id="GO:0051231">
    <property type="term" value="P:spindle elongation"/>
    <property type="evidence" value="ECO:0007669"/>
    <property type="project" value="TreeGrafter"/>
</dbReference>
<dbReference type="Gene3D" id="1.10.150.280">
    <property type="entry name" value="AF1531-like domain"/>
    <property type="match status" value="1"/>
</dbReference>
<feature type="domain" description="Kinesin motor" evidence="6">
    <location>
        <begin position="35"/>
        <end position="359"/>
    </location>
</feature>
<keyword evidence="4" id="KW-0547">Nucleotide-binding</keyword>
<evidence type="ECO:0000256" key="1">
    <source>
        <dbReference type="ARBA" id="ARBA00022701"/>
    </source>
</evidence>
<evidence type="ECO:0000256" key="4">
    <source>
        <dbReference type="PROSITE-ProRule" id="PRU00283"/>
    </source>
</evidence>
<keyword evidence="1" id="KW-0493">Microtubule</keyword>
<evidence type="ECO:0000313" key="7">
    <source>
        <dbReference type="EMBL" id="KAK4777292.1"/>
    </source>
</evidence>
<feature type="binding site" evidence="4">
    <location>
        <begin position="128"/>
        <end position="135"/>
    </location>
    <ligand>
        <name>ATP</name>
        <dbReference type="ChEBI" id="CHEBI:30616"/>
    </ligand>
</feature>
<dbReference type="GO" id="GO:0007052">
    <property type="term" value="P:mitotic spindle organization"/>
    <property type="evidence" value="ECO:0007669"/>
    <property type="project" value="TreeGrafter"/>
</dbReference>
<dbReference type="InterPro" id="IPR027640">
    <property type="entry name" value="Kinesin-like_fam"/>
</dbReference>
<dbReference type="PROSITE" id="PS51257">
    <property type="entry name" value="PROKAR_LIPOPROTEIN"/>
    <property type="match status" value="1"/>
</dbReference>
<accession>A0AAN7LAB1</accession>
<protein>
    <recommendedName>
        <fullName evidence="6">Kinesin motor domain-containing protein</fullName>
    </recommendedName>
</protein>
<dbReference type="GO" id="GO:0007018">
    <property type="term" value="P:microtubule-based movement"/>
    <property type="evidence" value="ECO:0007669"/>
    <property type="project" value="InterPro"/>
</dbReference>
<dbReference type="PRINTS" id="PR00380">
    <property type="entry name" value="KINESINHEAVY"/>
</dbReference>
<dbReference type="GO" id="GO:0005875">
    <property type="term" value="C:microtubule associated complex"/>
    <property type="evidence" value="ECO:0007669"/>
    <property type="project" value="TreeGrafter"/>
</dbReference>
<proteinExistence type="inferred from homology"/>
<feature type="compositionally biased region" description="Polar residues" evidence="5">
    <location>
        <begin position="21"/>
        <end position="34"/>
    </location>
</feature>
<dbReference type="GO" id="GO:0005874">
    <property type="term" value="C:microtubule"/>
    <property type="evidence" value="ECO:0007669"/>
    <property type="project" value="UniProtKB-KW"/>
</dbReference>
<dbReference type="Proteomes" id="UP001345219">
    <property type="component" value="Chromosome 14"/>
</dbReference>
<dbReference type="GO" id="GO:0005524">
    <property type="term" value="F:ATP binding"/>
    <property type="evidence" value="ECO:0007669"/>
    <property type="project" value="UniProtKB-UniRule"/>
</dbReference>
<evidence type="ECO:0000256" key="5">
    <source>
        <dbReference type="SAM" id="MobiDB-lite"/>
    </source>
</evidence>
<dbReference type="SUPFAM" id="SSF47781">
    <property type="entry name" value="RuvA domain 2-like"/>
    <property type="match status" value="1"/>
</dbReference>
<dbReference type="InterPro" id="IPR010994">
    <property type="entry name" value="RuvA_2-like"/>
</dbReference>
<dbReference type="PANTHER" id="PTHR47969:SF9">
    <property type="entry name" value="KINESIN-LIKE PROTEIN"/>
    <property type="match status" value="1"/>
</dbReference>
<name>A0AAN7LAB1_9MYRT</name>
<dbReference type="SMART" id="SM00129">
    <property type="entry name" value="KISc"/>
    <property type="match status" value="1"/>
</dbReference>
<comment type="caution">
    <text evidence="7">The sequence shown here is derived from an EMBL/GenBank/DDBJ whole genome shotgun (WGS) entry which is preliminary data.</text>
</comment>
<keyword evidence="8" id="KW-1185">Reference proteome</keyword>
<dbReference type="AlphaFoldDB" id="A0AAN7LAB1"/>
<evidence type="ECO:0000313" key="8">
    <source>
        <dbReference type="Proteomes" id="UP001345219"/>
    </source>
</evidence>
<comment type="similarity">
    <text evidence="3">Belongs to the TRAFAC class myosin-kinesin ATPase superfamily. Kinesin family. KIN-10 subfamily.</text>
</comment>
<dbReference type="Pfam" id="PF12836">
    <property type="entry name" value="HHH_3"/>
    <property type="match status" value="1"/>
</dbReference>
<dbReference type="InterPro" id="IPR036961">
    <property type="entry name" value="Kinesin_motor_dom_sf"/>
</dbReference>
<feature type="region of interest" description="Disordered" evidence="5">
    <location>
        <begin position="1"/>
        <end position="35"/>
    </location>
</feature>
<organism evidence="7 8">
    <name type="scientific">Trapa incisa</name>
    <dbReference type="NCBI Taxonomy" id="236973"/>
    <lineage>
        <taxon>Eukaryota</taxon>
        <taxon>Viridiplantae</taxon>
        <taxon>Streptophyta</taxon>
        <taxon>Embryophyta</taxon>
        <taxon>Tracheophyta</taxon>
        <taxon>Spermatophyta</taxon>
        <taxon>Magnoliopsida</taxon>
        <taxon>eudicotyledons</taxon>
        <taxon>Gunneridae</taxon>
        <taxon>Pentapetalae</taxon>
        <taxon>rosids</taxon>
        <taxon>malvids</taxon>
        <taxon>Myrtales</taxon>
        <taxon>Lythraceae</taxon>
        <taxon>Trapa</taxon>
    </lineage>
</organism>
<dbReference type="GO" id="GO:0008017">
    <property type="term" value="F:microtubule binding"/>
    <property type="evidence" value="ECO:0007669"/>
    <property type="project" value="InterPro"/>
</dbReference>
<keyword evidence="2 4" id="KW-0505">Motor protein</keyword>
<dbReference type="InterPro" id="IPR001752">
    <property type="entry name" value="Kinesin_motor_dom"/>
</dbReference>
<sequence>MEKSKIGSPSISSFLPPMASSGCSKETSSSNPSSAVRIITRIRGFTNREREIKKSSSKPWISIQKPEGESSEAVTLSFGGQSSSQKESCTVHYCYEHEEGTDFIYTREIKPLVSGVFDGRDATIVAYGAIASGKTYTIQGSAKKPGLAILAMDEIISTAEMLGKSVMISLYEIYQEQVYDLLNPARPAIMVMEDARGRIQLKGLSQAPVKSVSEFCKIYLSASRSQKAVLKPQTELSRRSHKGLIVHLVTPNTSSGPSHVSKLNFIDLAGYMDPRRKGNDGARILENNLLNRSLYALQKVVLALTSNESYVPFRESKITRMVQDSLGGVNKLLLVACLNPSFCQDSVYMANLAGRTFQGLNQSITGSMKQTKSSNRIPTFCSCKTRTPLSTSASTRKQTGSQVHALNKKISGTPVVNRKKLFDEAGSSKKLTKTTPTPIVVSAAETRTNNEPTLTVPASLTATASPMEDEKFSADYGKETLHLEVEKFSVDSVKEETLPLEEVSHDTYLKSMLNQVDLPSDANCFSEAFSLIKEDDSTDTEKRTPSIDMDRSPPIFARLREISNYLKLVDSTPTCIELSQQKDLPCESQVSAEPKDFEPKTPIFECRKENEKLYLNTPREVSNTSYHGSKNSLVQEYLRFVNSASKEELMGLKGIGEKRATYILELREESPEPFKSLDDLKDIGLSAKQIKGMFAMK</sequence>
<dbReference type="PROSITE" id="PS50067">
    <property type="entry name" value="KINESIN_MOTOR_2"/>
    <property type="match status" value="1"/>
</dbReference>
<evidence type="ECO:0000256" key="2">
    <source>
        <dbReference type="ARBA" id="ARBA00023175"/>
    </source>
</evidence>
<evidence type="ECO:0000259" key="6">
    <source>
        <dbReference type="PROSITE" id="PS50067"/>
    </source>
</evidence>
<evidence type="ECO:0000256" key="3">
    <source>
        <dbReference type="ARBA" id="ARBA00061615"/>
    </source>
</evidence>
<dbReference type="Pfam" id="PF00225">
    <property type="entry name" value="Kinesin"/>
    <property type="match status" value="1"/>
</dbReference>
<dbReference type="FunFam" id="1.10.150.280:FF:000003">
    <property type="entry name" value="Kinesin-like protein KIN-10C"/>
    <property type="match status" value="1"/>
</dbReference>